<dbReference type="AlphaFoldDB" id="A0A0F9D5E2"/>
<dbReference type="PANTHER" id="PTHR11138">
    <property type="entry name" value="METHIONYL-TRNA FORMYLTRANSFERASE"/>
    <property type="match status" value="1"/>
</dbReference>
<reference evidence="2" key="1">
    <citation type="journal article" date="2015" name="Nature">
        <title>Complex archaea that bridge the gap between prokaryotes and eukaryotes.</title>
        <authorList>
            <person name="Spang A."/>
            <person name="Saw J.H."/>
            <person name="Jorgensen S.L."/>
            <person name="Zaremba-Niedzwiedzka K."/>
            <person name="Martijn J."/>
            <person name="Lind A.E."/>
            <person name="van Eijk R."/>
            <person name="Schleper C."/>
            <person name="Guy L."/>
            <person name="Ettema T.J."/>
        </authorList>
    </citation>
    <scope>NUCLEOTIDE SEQUENCE</scope>
</reference>
<gene>
    <name evidence="2" type="ORF">LCGC14_2529980</name>
</gene>
<dbReference type="PANTHER" id="PTHR11138:SF5">
    <property type="entry name" value="METHIONYL-TRNA FORMYLTRANSFERASE, MITOCHONDRIAL"/>
    <property type="match status" value="1"/>
</dbReference>
<accession>A0A0F9D5E2</accession>
<comment type="caution">
    <text evidence="2">The sequence shown here is derived from an EMBL/GenBank/DDBJ whole genome shotgun (WGS) entry which is preliminary data.</text>
</comment>
<dbReference type="Gene3D" id="3.40.50.12230">
    <property type="match status" value="1"/>
</dbReference>
<dbReference type="GO" id="GO:0005829">
    <property type="term" value="C:cytosol"/>
    <property type="evidence" value="ECO:0007669"/>
    <property type="project" value="TreeGrafter"/>
</dbReference>
<evidence type="ECO:0000259" key="1">
    <source>
        <dbReference type="Pfam" id="PF00551"/>
    </source>
</evidence>
<dbReference type="SUPFAM" id="SSF53328">
    <property type="entry name" value="Formyltransferase"/>
    <property type="match status" value="1"/>
</dbReference>
<sequence>MRVVILAEKGSVHGTEDCEALQAAGHSVVLCSVEVGAWKRLQQLRRGFSIRGALRRRVARARVPAPDVETHVIRDLRQDPCPSLLVEADVALAPDVGYIQKGILALPEHGFINAHPGLLPGFRGNTPMEWSMLCGETLGVTVHQMVPEVDAGLVFRFAYHGGSEFTKGVTNEESIAELHATLNKLALEAICEVLSWKEWSPGRRQSEIGPAFYWPPIPKQMLPLCLERWKAPG</sequence>
<dbReference type="InterPro" id="IPR036477">
    <property type="entry name" value="Formyl_transf_N_sf"/>
</dbReference>
<name>A0A0F9D5E2_9ZZZZ</name>
<protein>
    <recommendedName>
        <fullName evidence="1">Formyl transferase N-terminal domain-containing protein</fullName>
    </recommendedName>
</protein>
<feature type="domain" description="Formyl transferase N-terminal" evidence="1">
    <location>
        <begin position="99"/>
        <end position="154"/>
    </location>
</feature>
<evidence type="ECO:0000313" key="2">
    <source>
        <dbReference type="EMBL" id="KKL13016.1"/>
    </source>
</evidence>
<organism evidence="2">
    <name type="scientific">marine sediment metagenome</name>
    <dbReference type="NCBI Taxonomy" id="412755"/>
    <lineage>
        <taxon>unclassified sequences</taxon>
        <taxon>metagenomes</taxon>
        <taxon>ecological metagenomes</taxon>
    </lineage>
</organism>
<dbReference type="Pfam" id="PF00551">
    <property type="entry name" value="Formyl_trans_N"/>
    <property type="match status" value="1"/>
</dbReference>
<dbReference type="EMBL" id="LAZR01041031">
    <property type="protein sequence ID" value="KKL13016.1"/>
    <property type="molecule type" value="Genomic_DNA"/>
</dbReference>
<dbReference type="GO" id="GO:0004479">
    <property type="term" value="F:methionyl-tRNA formyltransferase activity"/>
    <property type="evidence" value="ECO:0007669"/>
    <property type="project" value="TreeGrafter"/>
</dbReference>
<proteinExistence type="predicted"/>
<dbReference type="InterPro" id="IPR002376">
    <property type="entry name" value="Formyl_transf_N"/>
</dbReference>